<dbReference type="KEGG" id="cmos:111433021"/>
<proteinExistence type="predicted"/>
<dbReference type="Proteomes" id="UP000504609">
    <property type="component" value="Unplaced"/>
</dbReference>
<dbReference type="RefSeq" id="XP_022925671.1">
    <property type="nucleotide sequence ID" value="XM_023069903.1"/>
</dbReference>
<feature type="compositionally biased region" description="Acidic residues" evidence="1">
    <location>
        <begin position="127"/>
        <end position="138"/>
    </location>
</feature>
<protein>
    <submittedName>
        <fullName evidence="3">Uncharacterized protein LOC111433021</fullName>
    </submittedName>
</protein>
<dbReference type="PANTHER" id="PTHR33448">
    <property type="entry name" value="CHLOROPLAST PROTEIN HCF243-RELATED"/>
    <property type="match status" value="1"/>
</dbReference>
<dbReference type="GeneID" id="111433021"/>
<keyword evidence="2" id="KW-1185">Reference proteome</keyword>
<evidence type="ECO:0000313" key="3">
    <source>
        <dbReference type="RefSeq" id="XP_022925671.1"/>
    </source>
</evidence>
<dbReference type="AlphaFoldDB" id="A0A6J1ECV0"/>
<sequence length="268" mass="30748">MKQSVKPISSPSRIDLFPPPLMSFLRADAGNRSKSGRSRSSPIFIRKKNVAIETQEPSSPKVTCMGQVRTNKRSSRPPAKRCRWIRSVLSFNRRQCRTFWNRSTMFFQGNREIRRKSSITESRVRDEAEDSEQNEESEGAARDEVFASSAPSPPKNALILTRCRSAPHRSSFYCNRYEISSIRSDRTEEEEGEGEKTEHNNRNGAASKIESQNSERMFRKLENSNGEEDRSSVNNKESKIEENSMSNRSLILTRCKSEPGRIREELYG</sequence>
<feature type="region of interest" description="Disordered" evidence="1">
    <location>
        <begin position="118"/>
        <end position="156"/>
    </location>
</feature>
<feature type="region of interest" description="Disordered" evidence="1">
    <location>
        <begin position="183"/>
        <end position="252"/>
    </location>
</feature>
<organism evidence="2 3">
    <name type="scientific">Cucurbita moschata</name>
    <name type="common">Winter crookneck squash</name>
    <name type="synonym">Cucurbita pepo var. moschata</name>
    <dbReference type="NCBI Taxonomy" id="3662"/>
    <lineage>
        <taxon>Eukaryota</taxon>
        <taxon>Viridiplantae</taxon>
        <taxon>Streptophyta</taxon>
        <taxon>Embryophyta</taxon>
        <taxon>Tracheophyta</taxon>
        <taxon>Spermatophyta</taxon>
        <taxon>Magnoliopsida</taxon>
        <taxon>eudicotyledons</taxon>
        <taxon>Gunneridae</taxon>
        <taxon>Pentapetalae</taxon>
        <taxon>rosids</taxon>
        <taxon>fabids</taxon>
        <taxon>Cucurbitales</taxon>
        <taxon>Cucurbitaceae</taxon>
        <taxon>Cucurbiteae</taxon>
        <taxon>Cucurbita</taxon>
    </lineage>
</organism>
<gene>
    <name evidence="3" type="primary">LOC111433021</name>
</gene>
<name>A0A6J1ECV0_CUCMO</name>
<evidence type="ECO:0000256" key="1">
    <source>
        <dbReference type="SAM" id="MobiDB-lite"/>
    </source>
</evidence>
<evidence type="ECO:0000313" key="2">
    <source>
        <dbReference type="Proteomes" id="UP000504609"/>
    </source>
</evidence>
<accession>A0A6J1ECV0</accession>
<feature type="compositionally biased region" description="Basic and acidic residues" evidence="1">
    <location>
        <begin position="216"/>
        <end position="242"/>
    </location>
</feature>
<reference evidence="3" key="1">
    <citation type="submission" date="2025-08" db="UniProtKB">
        <authorList>
            <consortium name="RefSeq"/>
        </authorList>
    </citation>
    <scope>IDENTIFICATION</scope>
    <source>
        <tissue evidence="3">Young leaves</tissue>
    </source>
</reference>
<dbReference type="PANTHER" id="PTHR33448:SF10">
    <property type="entry name" value="PROTAMINE P1 FAMILY PROTEIN"/>
    <property type="match status" value="1"/>
</dbReference>